<evidence type="ECO:0000313" key="1">
    <source>
        <dbReference type="EMBL" id="KAH7837086.1"/>
    </source>
</evidence>
<sequence length="191" mass="21919">MADVTKLSDVMKERVSNVESDLLHVKRAFLDRSDDFENHVNMKVPEQKSFGGARNAKELENFLWDMEQYFPATRVLEGEKVTITAMYLMGDAKLWWRTRSEDEVCQKIETWEMLKKELKEQFCPYNSSWIDLPSAVAATNGLADSKLTNKSNSSKSSSSKSKDKNKKKNEKKAGSKKREKGHKSKSVEDDK</sequence>
<keyword evidence="2" id="KW-1185">Reference proteome</keyword>
<reference evidence="1 2" key="1">
    <citation type="journal article" date="2021" name="Hortic Res">
        <title>High-quality reference genome and annotation aids understanding of berry development for evergreen blueberry (Vaccinium darrowii).</title>
        <authorList>
            <person name="Yu J."/>
            <person name="Hulse-Kemp A.M."/>
            <person name="Babiker E."/>
            <person name="Staton M."/>
        </authorList>
    </citation>
    <scope>NUCLEOTIDE SEQUENCE [LARGE SCALE GENOMIC DNA]</scope>
    <source>
        <strain evidence="2">cv. NJ 8807/NJ 8810</strain>
        <tissue evidence="1">Young leaf</tissue>
    </source>
</reference>
<dbReference type="Proteomes" id="UP000828048">
    <property type="component" value="Chromosome 6"/>
</dbReference>
<comment type="caution">
    <text evidence="1">The sequence shown here is derived from an EMBL/GenBank/DDBJ whole genome shotgun (WGS) entry which is preliminary data.</text>
</comment>
<accession>A0ACB7X8S3</accession>
<gene>
    <name evidence="1" type="ORF">Vadar_009350</name>
</gene>
<name>A0ACB7X8S3_9ERIC</name>
<protein>
    <submittedName>
        <fullName evidence="1">Uncharacterized protein</fullName>
    </submittedName>
</protein>
<proteinExistence type="predicted"/>
<dbReference type="EMBL" id="CM037156">
    <property type="protein sequence ID" value="KAH7837086.1"/>
    <property type="molecule type" value="Genomic_DNA"/>
</dbReference>
<evidence type="ECO:0000313" key="2">
    <source>
        <dbReference type="Proteomes" id="UP000828048"/>
    </source>
</evidence>
<organism evidence="1 2">
    <name type="scientific">Vaccinium darrowii</name>
    <dbReference type="NCBI Taxonomy" id="229202"/>
    <lineage>
        <taxon>Eukaryota</taxon>
        <taxon>Viridiplantae</taxon>
        <taxon>Streptophyta</taxon>
        <taxon>Embryophyta</taxon>
        <taxon>Tracheophyta</taxon>
        <taxon>Spermatophyta</taxon>
        <taxon>Magnoliopsida</taxon>
        <taxon>eudicotyledons</taxon>
        <taxon>Gunneridae</taxon>
        <taxon>Pentapetalae</taxon>
        <taxon>asterids</taxon>
        <taxon>Ericales</taxon>
        <taxon>Ericaceae</taxon>
        <taxon>Vaccinioideae</taxon>
        <taxon>Vaccinieae</taxon>
        <taxon>Vaccinium</taxon>
    </lineage>
</organism>